<evidence type="ECO:0000313" key="1">
    <source>
        <dbReference type="EMBL" id="KRY04454.1"/>
    </source>
</evidence>
<sequence length="63" mass="7243">MVGCKHLPLYLSGSGRASQETAISGFHQQALPSIHNNVQVWWLYMGWIPRQEQFWVKILEMSG</sequence>
<reference evidence="1 2" key="1">
    <citation type="submission" date="2015-01" db="EMBL/GenBank/DDBJ databases">
        <title>Evolution of Trichinella species and genotypes.</title>
        <authorList>
            <person name="Korhonen P.K."/>
            <person name="Edoardo P."/>
            <person name="Giuseppe L.R."/>
            <person name="Gasser R.B."/>
        </authorList>
    </citation>
    <scope>NUCLEOTIDE SEQUENCE [LARGE SCALE GENOMIC DNA]</scope>
    <source>
        <strain evidence="1">ISS120</strain>
    </source>
</reference>
<dbReference type="AlphaFoldDB" id="A0A0V0YW93"/>
<name>A0A0V0YW93_TRIBR</name>
<evidence type="ECO:0000313" key="2">
    <source>
        <dbReference type="Proteomes" id="UP000054653"/>
    </source>
</evidence>
<dbReference type="Proteomes" id="UP000054653">
    <property type="component" value="Unassembled WGS sequence"/>
</dbReference>
<gene>
    <name evidence="1" type="ORF">T03_18051</name>
</gene>
<comment type="caution">
    <text evidence="1">The sequence shown here is derived from an EMBL/GenBank/DDBJ whole genome shotgun (WGS) entry which is preliminary data.</text>
</comment>
<keyword evidence="2" id="KW-1185">Reference proteome</keyword>
<accession>A0A0V0YW93</accession>
<proteinExistence type="predicted"/>
<organism evidence="1 2">
    <name type="scientific">Trichinella britovi</name>
    <name type="common">Parasitic roundworm</name>
    <dbReference type="NCBI Taxonomy" id="45882"/>
    <lineage>
        <taxon>Eukaryota</taxon>
        <taxon>Metazoa</taxon>
        <taxon>Ecdysozoa</taxon>
        <taxon>Nematoda</taxon>
        <taxon>Enoplea</taxon>
        <taxon>Dorylaimia</taxon>
        <taxon>Trichinellida</taxon>
        <taxon>Trichinellidae</taxon>
        <taxon>Trichinella</taxon>
    </lineage>
</organism>
<dbReference type="EMBL" id="JYDI01005647">
    <property type="protein sequence ID" value="KRY04454.1"/>
    <property type="molecule type" value="Genomic_DNA"/>
</dbReference>
<protein>
    <submittedName>
        <fullName evidence="1">Uncharacterized protein</fullName>
    </submittedName>
</protein>